<dbReference type="CDD" id="cd04481">
    <property type="entry name" value="RPA1_DBD_B_like"/>
    <property type="match status" value="1"/>
</dbReference>
<dbReference type="Pfam" id="PF24758">
    <property type="entry name" value="LRR_At5g56370"/>
    <property type="match status" value="1"/>
</dbReference>
<proteinExistence type="predicted"/>
<dbReference type="Pfam" id="PF02721">
    <property type="entry name" value="DUF223"/>
    <property type="match status" value="1"/>
</dbReference>
<keyword evidence="3" id="KW-1185">Reference proteome</keyword>
<dbReference type="InterPro" id="IPR055411">
    <property type="entry name" value="LRR_FXL15/At3g58940/PEG3-like"/>
</dbReference>
<accession>A0A8T1ZLV1</accession>
<dbReference type="PROSITE" id="PS50181">
    <property type="entry name" value="FBOX"/>
    <property type="match status" value="1"/>
</dbReference>
<protein>
    <submittedName>
        <fullName evidence="2">F-box-like domain superfamily</fullName>
    </submittedName>
</protein>
<dbReference type="Pfam" id="PF08387">
    <property type="entry name" value="FBD"/>
    <property type="match status" value="1"/>
</dbReference>
<dbReference type="InterPro" id="IPR006566">
    <property type="entry name" value="FBD"/>
</dbReference>
<dbReference type="InterPro" id="IPR053781">
    <property type="entry name" value="F-box_AtFBL13-like"/>
</dbReference>
<dbReference type="AlphaFoldDB" id="A0A8T1ZLV1"/>
<dbReference type="PANTHER" id="PTHR31900:SF25">
    <property type="entry name" value="FBD DOMAIN-CONTAINING PROTEIN"/>
    <property type="match status" value="1"/>
</dbReference>
<dbReference type="InterPro" id="IPR003871">
    <property type="entry name" value="RFA1B/D_OB_1st"/>
</dbReference>
<sequence length="768" mass="88953">MVQSLGRGHELQKCITSPKGFLYFSLAFQDYLDFDNGHFVHPPLNETWVLTETDRNGQREDFYLELENENGLRLQCPLPSEYSREFFDGWKTCVDNIIICVLRFAKLEMSQGQWRATTAGTCTKLLFNPVCPEEAAMRVVVLFEWFWLMSGIEAKIKYKDIFRFDSKFKDGDWVAIHHFLLKTVTEDRRTTRHDYRIVFLETTILNKISPKDALEHTLSDVSFPKVLGDTLDKTYLISLIGFVVDPGELHYFDPSRQTYDFAVLVFDIQDHDNNVIQCIAIGSFAEQFHDEWRRARGERIETKIEATITGGLFDHDNITGLREDTWEDRISLLPDLFLGKILLNLPTKDVVKTSLLSSRWRSLWRSVPKLDLDDNEFPDYNSFVNFVHRFVFPVESPIENLKLTSTKREKINPLAIKSCVNAAVTRKLQHLEINFFMRYDGFELLPIRIFVCQTLVCLRLHCLFFNELNHISLPRLKTMHLEEVRFKNPATIEALIVSCPVLEDLSIVRSQDDLKVIRVGSQTINRLNLVRNDDVTNHLDIDKWEVVIYCPSLKYLSLKDNKSESFTIYSLSSPDKVDIAVDFNVKGVLDPNGLEKRSSIGNFLGRISSVKDMTICWNTLKVIHQYSKQEPIPQFYNMSHLHAKIFADDLEMLPDLLNSCPNLKSLVLELNDSTRKKEQIRFSYVPWCLWSSLESIEMKNPIGGIGVEMKLIKYFLKNSASLKKLTICLGGRSMKEEYIIFKELLRLRRCSSACEVHVVGLEETLMKL</sequence>
<dbReference type="InterPro" id="IPR001810">
    <property type="entry name" value="F-box_dom"/>
</dbReference>
<evidence type="ECO:0000259" key="1">
    <source>
        <dbReference type="PROSITE" id="PS50181"/>
    </source>
</evidence>
<dbReference type="Pfam" id="PF00646">
    <property type="entry name" value="F-box"/>
    <property type="match status" value="1"/>
</dbReference>
<reference evidence="2 3" key="1">
    <citation type="submission" date="2020-12" db="EMBL/GenBank/DDBJ databases">
        <title>Concerted genomic and epigenomic changes stabilize Arabidopsis allopolyploids.</title>
        <authorList>
            <person name="Chen Z."/>
        </authorList>
    </citation>
    <scope>NUCLEOTIDE SEQUENCE [LARGE SCALE GENOMIC DNA]</scope>
    <source>
        <strain evidence="2">Allo738</strain>
        <tissue evidence="2">Leaf</tissue>
    </source>
</reference>
<comment type="caution">
    <text evidence="2">The sequence shown here is derived from an EMBL/GenBank/DDBJ whole genome shotgun (WGS) entry which is preliminary data.</text>
</comment>
<evidence type="ECO:0000313" key="3">
    <source>
        <dbReference type="Proteomes" id="UP000694240"/>
    </source>
</evidence>
<name>A0A8T1ZLV1_9BRAS</name>
<dbReference type="InterPro" id="IPR050232">
    <property type="entry name" value="FBL13/AtMIF1-like"/>
</dbReference>
<feature type="domain" description="F-box" evidence="1">
    <location>
        <begin position="327"/>
        <end position="380"/>
    </location>
</feature>
<dbReference type="SMART" id="SM00256">
    <property type="entry name" value="FBOX"/>
    <property type="match status" value="1"/>
</dbReference>
<evidence type="ECO:0000313" key="2">
    <source>
        <dbReference type="EMBL" id="KAG7559683.1"/>
    </source>
</evidence>
<dbReference type="CDD" id="cd22160">
    <property type="entry name" value="F-box_AtFBL13-like"/>
    <property type="match status" value="1"/>
</dbReference>
<gene>
    <name evidence="2" type="ORF">ISN45_Aa05g012710</name>
</gene>
<dbReference type="EMBL" id="JAEFBK010000010">
    <property type="protein sequence ID" value="KAG7559683.1"/>
    <property type="molecule type" value="Genomic_DNA"/>
</dbReference>
<dbReference type="SMART" id="SM00579">
    <property type="entry name" value="FBD"/>
    <property type="match status" value="1"/>
</dbReference>
<dbReference type="Proteomes" id="UP000694240">
    <property type="component" value="Chromosome 10"/>
</dbReference>
<dbReference type="PANTHER" id="PTHR31900">
    <property type="entry name" value="F-BOX/RNI SUPERFAMILY PROTEIN-RELATED"/>
    <property type="match status" value="1"/>
</dbReference>
<organism evidence="2 3">
    <name type="scientific">Arabidopsis thaliana x Arabidopsis arenosa</name>
    <dbReference type="NCBI Taxonomy" id="1240361"/>
    <lineage>
        <taxon>Eukaryota</taxon>
        <taxon>Viridiplantae</taxon>
        <taxon>Streptophyta</taxon>
        <taxon>Embryophyta</taxon>
        <taxon>Tracheophyta</taxon>
        <taxon>Spermatophyta</taxon>
        <taxon>Magnoliopsida</taxon>
        <taxon>eudicotyledons</taxon>
        <taxon>Gunneridae</taxon>
        <taxon>Pentapetalae</taxon>
        <taxon>rosids</taxon>
        <taxon>malvids</taxon>
        <taxon>Brassicales</taxon>
        <taxon>Brassicaceae</taxon>
        <taxon>Camelineae</taxon>
        <taxon>Arabidopsis</taxon>
    </lineage>
</organism>